<dbReference type="EMBL" id="WKJL01000003">
    <property type="protein sequence ID" value="MRW83772.1"/>
    <property type="molecule type" value="Genomic_DNA"/>
</dbReference>
<evidence type="ECO:0000313" key="3">
    <source>
        <dbReference type="EMBL" id="MRW83772.1"/>
    </source>
</evidence>
<dbReference type="InterPro" id="IPR013424">
    <property type="entry name" value="Ice-binding_C"/>
</dbReference>
<evidence type="ECO:0000313" key="4">
    <source>
        <dbReference type="Proteomes" id="UP000439986"/>
    </source>
</evidence>
<feature type="chain" id="PRO_5032578122" evidence="1">
    <location>
        <begin position="25"/>
        <end position="238"/>
    </location>
</feature>
<dbReference type="Pfam" id="PF07589">
    <property type="entry name" value="PEP-CTERM"/>
    <property type="match status" value="1"/>
</dbReference>
<sequence>MKIKHALNTAGLAITLAFAGAAHAGTEPVLYSSDSNFVGFLTDAGGKSINDKPSASANIQVNVYDMVNETDLHQSFLAFCFQPSVAKDAYDYTAHYNVTNTVVSDKVRALYESSYKDTIGNANQQFSFQLALWELVADDGNLAQTTTGKQYFSVTPDGLFVDARVRDADHMLSEAAKISAPSGMYQYTVFTADNSQTLIAATLAAVPEADTWAMLGAGLGLVGFMTRRKSKKNEQFAA</sequence>
<evidence type="ECO:0000256" key="1">
    <source>
        <dbReference type="SAM" id="SignalP"/>
    </source>
</evidence>
<keyword evidence="4" id="KW-1185">Reference proteome</keyword>
<proteinExistence type="predicted"/>
<dbReference type="Proteomes" id="UP000439986">
    <property type="component" value="Unassembled WGS sequence"/>
</dbReference>
<organism evidence="3 4">
    <name type="scientific">Duganella aquatilis</name>
    <dbReference type="NCBI Taxonomy" id="2666082"/>
    <lineage>
        <taxon>Bacteria</taxon>
        <taxon>Pseudomonadati</taxon>
        <taxon>Pseudomonadota</taxon>
        <taxon>Betaproteobacteria</taxon>
        <taxon>Burkholderiales</taxon>
        <taxon>Oxalobacteraceae</taxon>
        <taxon>Telluria group</taxon>
        <taxon>Duganella</taxon>
    </lineage>
</organism>
<accession>A0A844D563</accession>
<evidence type="ECO:0000259" key="2">
    <source>
        <dbReference type="Pfam" id="PF07589"/>
    </source>
</evidence>
<dbReference type="AlphaFoldDB" id="A0A844D563"/>
<reference evidence="3 4" key="1">
    <citation type="submission" date="2019-11" db="EMBL/GenBank/DDBJ databases">
        <title>Novel species isolated from a subtropical stream in China.</title>
        <authorList>
            <person name="Lu H."/>
        </authorList>
    </citation>
    <scope>NUCLEOTIDE SEQUENCE [LARGE SCALE GENOMIC DNA]</scope>
    <source>
        <strain evidence="3 4">FT26W</strain>
    </source>
</reference>
<protein>
    <submittedName>
        <fullName evidence="3">PEP-CTERM sorting domain-containing protein</fullName>
    </submittedName>
</protein>
<feature type="signal peptide" evidence="1">
    <location>
        <begin position="1"/>
        <end position="24"/>
    </location>
</feature>
<gene>
    <name evidence="3" type="ORF">GJ698_06645</name>
</gene>
<feature type="domain" description="Ice-binding protein C-terminal" evidence="2">
    <location>
        <begin position="205"/>
        <end position="229"/>
    </location>
</feature>
<dbReference type="RefSeq" id="WP_154356831.1">
    <property type="nucleotide sequence ID" value="NZ_WKJL01000003.1"/>
</dbReference>
<name>A0A844D563_9BURK</name>
<keyword evidence="1" id="KW-0732">Signal</keyword>
<comment type="caution">
    <text evidence="3">The sequence shown here is derived from an EMBL/GenBank/DDBJ whole genome shotgun (WGS) entry which is preliminary data.</text>
</comment>